<dbReference type="Proteomes" id="UP000029387">
    <property type="component" value="Unassembled WGS sequence"/>
</dbReference>
<protein>
    <submittedName>
        <fullName evidence="1">Uncharacterized protein</fullName>
    </submittedName>
</protein>
<accession>A0A087RPV0</accession>
<gene>
    <name evidence="1" type="ORF">AAA799P11_01498</name>
</gene>
<evidence type="ECO:0000313" key="1">
    <source>
        <dbReference type="EMBL" id="KFM15504.1"/>
    </source>
</evidence>
<organism evidence="1 2">
    <name type="scientific">Marine Group I thaumarchaeote SCGC AAA799-P11</name>
    <dbReference type="NCBI Taxonomy" id="1502295"/>
    <lineage>
        <taxon>Archaea</taxon>
        <taxon>Nitrososphaerota</taxon>
        <taxon>Marine Group I</taxon>
    </lineage>
</organism>
<keyword evidence="2" id="KW-1185">Reference proteome</keyword>
<name>A0A087RPV0_9ARCH</name>
<sequence>MYPERTDETNPDVKESFFELLLKTDFAILEPPKIAQA</sequence>
<evidence type="ECO:0000313" key="2">
    <source>
        <dbReference type="Proteomes" id="UP000029387"/>
    </source>
</evidence>
<dbReference type="AlphaFoldDB" id="A0A087RPV0"/>
<reference evidence="1 2" key="1">
    <citation type="submission" date="2014-06" db="EMBL/GenBank/DDBJ databases">
        <authorList>
            <person name="Ngugi D.K."/>
            <person name="Blom J."/>
            <person name="Alam I."/>
            <person name="Rashid M."/>
            <person name="Baalawi W."/>
            <person name="Zhang G."/>
            <person name="Hikmawan T."/>
            <person name="Guan Y."/>
            <person name="Antunes A."/>
            <person name="Siam R."/>
            <person name="El-Dorry H."/>
            <person name="Bajic V."/>
            <person name="Stingl U."/>
        </authorList>
    </citation>
    <scope>NUCLEOTIDE SEQUENCE [LARGE SCALE GENOMIC DNA]</scope>
    <source>
        <strain evidence="1">SCGC AAA799-P11</strain>
    </source>
</reference>
<dbReference type="EMBL" id="JOSZ01000085">
    <property type="protein sequence ID" value="KFM15504.1"/>
    <property type="molecule type" value="Genomic_DNA"/>
</dbReference>
<proteinExistence type="predicted"/>
<comment type="caution">
    <text evidence="1">The sequence shown here is derived from an EMBL/GenBank/DDBJ whole genome shotgun (WGS) entry which is preliminary data.</text>
</comment>
<feature type="non-terminal residue" evidence="1">
    <location>
        <position position="37"/>
    </location>
</feature>